<evidence type="ECO:0000313" key="4">
    <source>
        <dbReference type="EMBL" id="MBK9795526.1"/>
    </source>
</evidence>
<evidence type="ECO:0000313" key="5">
    <source>
        <dbReference type="Proteomes" id="UP000886657"/>
    </source>
</evidence>
<dbReference type="EMBL" id="JADKIO010000005">
    <property type="protein sequence ID" value="MBK9795526.1"/>
    <property type="molecule type" value="Genomic_DNA"/>
</dbReference>
<feature type="chain" id="PRO_5039654645" description="MxaA protein" evidence="3">
    <location>
        <begin position="23"/>
        <end position="263"/>
    </location>
</feature>
<evidence type="ECO:0000256" key="2">
    <source>
        <dbReference type="SAM" id="Phobius"/>
    </source>
</evidence>
<protein>
    <recommendedName>
        <fullName evidence="6">MxaA protein</fullName>
    </recommendedName>
</protein>
<feature type="region of interest" description="Disordered" evidence="1">
    <location>
        <begin position="238"/>
        <end position="263"/>
    </location>
</feature>
<reference evidence="4" key="1">
    <citation type="submission" date="2020-10" db="EMBL/GenBank/DDBJ databases">
        <title>Connecting structure to function with the recovery of over 1000 high-quality activated sludge metagenome-assembled genomes encoding full-length rRNA genes using long-read sequencing.</title>
        <authorList>
            <person name="Singleton C.M."/>
            <person name="Petriglieri F."/>
            <person name="Kristensen J.M."/>
            <person name="Kirkegaard R.H."/>
            <person name="Michaelsen T.Y."/>
            <person name="Andersen M.H."/>
            <person name="Karst S.M."/>
            <person name="Dueholm M.S."/>
            <person name="Nielsen P.H."/>
            <person name="Albertsen M."/>
        </authorList>
    </citation>
    <scope>NUCLEOTIDE SEQUENCE</scope>
    <source>
        <strain evidence="4">Skiv_18-Q3-R9-52_MAXAC.067</strain>
    </source>
</reference>
<feature type="signal peptide" evidence="3">
    <location>
        <begin position="1"/>
        <end position="22"/>
    </location>
</feature>
<keyword evidence="2" id="KW-1133">Transmembrane helix</keyword>
<organism evidence="4 5">
    <name type="scientific">Candidatus Geothrix skivensis</name>
    <dbReference type="NCBI Taxonomy" id="2954439"/>
    <lineage>
        <taxon>Bacteria</taxon>
        <taxon>Pseudomonadati</taxon>
        <taxon>Acidobacteriota</taxon>
        <taxon>Holophagae</taxon>
        <taxon>Holophagales</taxon>
        <taxon>Holophagaceae</taxon>
        <taxon>Geothrix</taxon>
    </lineage>
</organism>
<accession>A0A9D7XFU8</accession>
<proteinExistence type="predicted"/>
<name>A0A9D7XFU8_9BACT</name>
<dbReference type="AlphaFoldDB" id="A0A9D7XFU8"/>
<dbReference type="Proteomes" id="UP000886657">
    <property type="component" value="Unassembled WGS sequence"/>
</dbReference>
<keyword evidence="2" id="KW-0812">Transmembrane</keyword>
<keyword evidence="2" id="KW-0472">Membrane</keyword>
<evidence type="ECO:0000256" key="1">
    <source>
        <dbReference type="SAM" id="MobiDB-lite"/>
    </source>
</evidence>
<sequence>MRHPSCGKTGVLLLAGGLFAGAAPTWKAPAEFKLGELQVLELREEDPAKPTLPRPTVEDRLGPLRLRAMEPLPDGRGWRFQVQALEPGLAVIPALDLGNGQRSPELRLWVPRSIPFGGPWVGFGGGNEDQLPAIPFPWTWASLLLLPPLGLVAWGIRRWQQGAAKRNLHHAIHAFRRHWPPVNRERATLDQLHDLGRDLLAARFGEAARAWGPAELQAHHLGPWDQWARSLDAARFGRSEPPFPAPEPLVAALDARNNERGAP</sequence>
<comment type="caution">
    <text evidence="4">The sequence shown here is derived from an EMBL/GenBank/DDBJ whole genome shotgun (WGS) entry which is preliminary data.</text>
</comment>
<evidence type="ECO:0008006" key="6">
    <source>
        <dbReference type="Google" id="ProtNLM"/>
    </source>
</evidence>
<gene>
    <name evidence="4" type="ORF">IPP58_03360</name>
</gene>
<feature type="transmembrane region" description="Helical" evidence="2">
    <location>
        <begin position="138"/>
        <end position="156"/>
    </location>
</feature>
<keyword evidence="3" id="KW-0732">Signal</keyword>
<evidence type="ECO:0000256" key="3">
    <source>
        <dbReference type="SAM" id="SignalP"/>
    </source>
</evidence>